<evidence type="ECO:0000256" key="2">
    <source>
        <dbReference type="ARBA" id="ARBA00022857"/>
    </source>
</evidence>
<sequence length="296" mass="31498">MAPKTVVTMGTSGYIGKATLAALGSPDFADKFVVKAGVRDVSKGLGDLAPNTALVAADYSKRESMKAAFTGADVVILIAPGVENRTQLLISALEVAKEVGVPFVILFSVPTVQSAYGRFGSDFLPIEQRAKDLGLPHVACRIPIFTDNQWGNKDSIVGQGCIYCPQKPDAGFVTITTADVGLAFATIANDGVEKHVGKAYFLCCPKYTYNDLTKAFSDALGKPVNYVQVPYEVASQQMQGSGYPGWIADGTCELMKGIDAEVPDLVTYSDDFETIVGRKATSIQEWVKACAPGFKA</sequence>
<evidence type="ECO:0000313" key="4">
    <source>
        <dbReference type="EMBL" id="GAQ83500.1"/>
    </source>
</evidence>
<dbReference type="InterPro" id="IPR051164">
    <property type="entry name" value="NmrA-like_oxidored"/>
</dbReference>
<dbReference type="PANTHER" id="PTHR42748:SF18">
    <property type="entry name" value="NMRA-LIKE DOMAIN-CONTAINING PROTEIN"/>
    <property type="match status" value="1"/>
</dbReference>
<feature type="domain" description="NmrA-like" evidence="3">
    <location>
        <begin position="4"/>
        <end position="238"/>
    </location>
</feature>
<dbReference type="Proteomes" id="UP000054558">
    <property type="component" value="Unassembled WGS sequence"/>
</dbReference>
<reference evidence="4 5" key="1">
    <citation type="journal article" date="2014" name="Nat. Commun.">
        <title>Klebsormidium flaccidum genome reveals primary factors for plant terrestrial adaptation.</title>
        <authorList>
            <person name="Hori K."/>
            <person name="Maruyama F."/>
            <person name="Fujisawa T."/>
            <person name="Togashi T."/>
            <person name="Yamamoto N."/>
            <person name="Seo M."/>
            <person name="Sato S."/>
            <person name="Yamada T."/>
            <person name="Mori H."/>
            <person name="Tajima N."/>
            <person name="Moriyama T."/>
            <person name="Ikeuchi M."/>
            <person name="Watanabe M."/>
            <person name="Wada H."/>
            <person name="Kobayashi K."/>
            <person name="Saito M."/>
            <person name="Masuda T."/>
            <person name="Sasaki-Sekimoto Y."/>
            <person name="Mashiguchi K."/>
            <person name="Awai K."/>
            <person name="Shimojima M."/>
            <person name="Masuda S."/>
            <person name="Iwai M."/>
            <person name="Nobusawa T."/>
            <person name="Narise T."/>
            <person name="Kondo S."/>
            <person name="Saito H."/>
            <person name="Sato R."/>
            <person name="Murakawa M."/>
            <person name="Ihara Y."/>
            <person name="Oshima-Yamada Y."/>
            <person name="Ohtaka K."/>
            <person name="Satoh M."/>
            <person name="Sonobe K."/>
            <person name="Ishii M."/>
            <person name="Ohtani R."/>
            <person name="Kanamori-Sato M."/>
            <person name="Honoki R."/>
            <person name="Miyazaki D."/>
            <person name="Mochizuki H."/>
            <person name="Umetsu J."/>
            <person name="Higashi K."/>
            <person name="Shibata D."/>
            <person name="Kamiya Y."/>
            <person name="Sato N."/>
            <person name="Nakamura Y."/>
            <person name="Tabata S."/>
            <person name="Ida S."/>
            <person name="Kurokawa K."/>
            <person name="Ohta H."/>
        </authorList>
    </citation>
    <scope>NUCLEOTIDE SEQUENCE [LARGE SCALE GENOMIC DNA]</scope>
    <source>
        <strain evidence="4 5">NIES-2285</strain>
    </source>
</reference>
<dbReference type="Pfam" id="PF05368">
    <property type="entry name" value="NmrA"/>
    <property type="match status" value="1"/>
</dbReference>
<accession>A0A1Y1HXV7</accession>
<dbReference type="InterPro" id="IPR036291">
    <property type="entry name" value="NAD(P)-bd_dom_sf"/>
</dbReference>
<evidence type="ECO:0000256" key="1">
    <source>
        <dbReference type="ARBA" id="ARBA00006328"/>
    </source>
</evidence>
<dbReference type="STRING" id="105231.A0A1Y1HXV7"/>
<dbReference type="OrthoDB" id="300709at2759"/>
<organism evidence="4 5">
    <name type="scientific">Klebsormidium nitens</name>
    <name type="common">Green alga</name>
    <name type="synonym">Ulothrix nitens</name>
    <dbReference type="NCBI Taxonomy" id="105231"/>
    <lineage>
        <taxon>Eukaryota</taxon>
        <taxon>Viridiplantae</taxon>
        <taxon>Streptophyta</taxon>
        <taxon>Klebsormidiophyceae</taxon>
        <taxon>Klebsormidiales</taxon>
        <taxon>Klebsormidiaceae</taxon>
        <taxon>Klebsormidium</taxon>
    </lineage>
</organism>
<comment type="similarity">
    <text evidence="1">Belongs to the NmrA-type oxidoreductase family.</text>
</comment>
<keyword evidence="5" id="KW-1185">Reference proteome</keyword>
<evidence type="ECO:0000259" key="3">
    <source>
        <dbReference type="Pfam" id="PF05368"/>
    </source>
</evidence>
<dbReference type="Gene3D" id="3.90.25.10">
    <property type="entry name" value="UDP-galactose 4-epimerase, domain 1"/>
    <property type="match status" value="1"/>
</dbReference>
<dbReference type="OMA" id="WHAQIER"/>
<dbReference type="SUPFAM" id="SSF51735">
    <property type="entry name" value="NAD(P)-binding Rossmann-fold domains"/>
    <property type="match status" value="1"/>
</dbReference>
<dbReference type="InterPro" id="IPR008030">
    <property type="entry name" value="NmrA-like"/>
</dbReference>
<protein>
    <recommendedName>
        <fullName evidence="3">NmrA-like domain-containing protein</fullName>
    </recommendedName>
</protein>
<proteinExistence type="inferred from homology"/>
<dbReference type="AlphaFoldDB" id="A0A1Y1HXV7"/>
<dbReference type="Gene3D" id="3.40.50.720">
    <property type="entry name" value="NAD(P)-binding Rossmann-like Domain"/>
    <property type="match status" value="1"/>
</dbReference>
<gene>
    <name evidence="4" type="ORF">KFL_001510040</name>
</gene>
<name>A0A1Y1HXV7_KLENI</name>
<keyword evidence="2" id="KW-0521">NADP</keyword>
<dbReference type="EMBL" id="DF237100">
    <property type="protein sequence ID" value="GAQ83500.1"/>
    <property type="molecule type" value="Genomic_DNA"/>
</dbReference>
<dbReference type="PANTHER" id="PTHR42748">
    <property type="entry name" value="NITROGEN METABOLITE REPRESSION PROTEIN NMRA FAMILY MEMBER"/>
    <property type="match status" value="1"/>
</dbReference>
<evidence type="ECO:0000313" key="5">
    <source>
        <dbReference type="Proteomes" id="UP000054558"/>
    </source>
</evidence>